<dbReference type="InterPro" id="IPR036566">
    <property type="entry name" value="PYNP-like_C_sf"/>
</dbReference>
<reference evidence="6" key="1">
    <citation type="submission" date="2023-07" db="EMBL/GenBank/DDBJ databases">
        <title>Genomic Encyclopedia of Type Strains, Phase IV (KMG-IV): sequencing the most valuable type-strain genomes for metagenomic binning, comparative biology and taxonomic classification.</title>
        <authorList>
            <person name="Goeker M."/>
        </authorList>
    </citation>
    <scope>NUCLEOTIDE SEQUENCE</scope>
    <source>
        <strain evidence="6">DSM 26174</strain>
    </source>
</reference>
<keyword evidence="2 6" id="KW-0328">Glycosyltransferase</keyword>
<dbReference type="InterPro" id="IPR000312">
    <property type="entry name" value="Glycosyl_Trfase_fam3"/>
</dbReference>
<dbReference type="SUPFAM" id="SSF52418">
    <property type="entry name" value="Nucleoside phosphorylase/phosphoribosyltransferase catalytic domain"/>
    <property type="match status" value="1"/>
</dbReference>
<dbReference type="EMBL" id="JAVDQD010000002">
    <property type="protein sequence ID" value="MDR6238862.1"/>
    <property type="molecule type" value="Genomic_DNA"/>
</dbReference>
<sequence>MKLSYSTIFNNIEKSIDLPDLLRMIFQNIEDLSSNKEQLLSSIIQILFKEESLKEEIKRSEELLNDTDITVSSFVEKALSVMSGDYVDDTILRKIYQKESLDEQEIESIVNMSLKPDQHSLDLTLILNFIKYRGLSADNVYVLSLKMAYSGDTFDYRNSDSLDSRKVIRRYPTGGVSEKIALIMPSLLKCFSEKYNLVSPFLVAKTLSFTGGTWDKLSSVPNFYFPKPGNETMEILEKHNVCMTVAKGSYNPSDTNLYQLRSITNTVNSLPLIVSSIASKQISNPVDTLMLDIRFGENAFLTNKELAVEFFDQISLILKKFNIEALAEYTNTDKIFGSGIGNCLEVMESICIMRNESGYGKFVYDESLLADQKELVVRMTAKLLSTQFGLDYEEMETMANEFFDKGHVYNAFREVLASHKVDGKTLDLIDNFELFGKMDALNKVPILADRDGEISEVYQRNIGNFLNIEMGAGTNVFGGDDKLYDGVLLKKKLFSKVRKNDVIAELYTESDVNPEGLSKRFFKIN</sequence>
<protein>
    <recommendedName>
        <fullName evidence="1">thymidine phosphorylase</fullName>
        <ecNumber evidence="1">2.4.2.4</ecNumber>
    </recommendedName>
</protein>
<dbReference type="RefSeq" id="WP_309938367.1">
    <property type="nucleotide sequence ID" value="NZ_AP025305.1"/>
</dbReference>
<dbReference type="GO" id="GO:0004645">
    <property type="term" value="F:1,4-alpha-oligoglucan phosphorylase activity"/>
    <property type="evidence" value="ECO:0007669"/>
    <property type="project" value="InterPro"/>
</dbReference>
<evidence type="ECO:0000313" key="7">
    <source>
        <dbReference type="Proteomes" id="UP001185092"/>
    </source>
</evidence>
<dbReference type="GO" id="GO:0006213">
    <property type="term" value="P:pyrimidine nucleoside metabolic process"/>
    <property type="evidence" value="ECO:0007669"/>
    <property type="project" value="InterPro"/>
</dbReference>
<accession>A0AAE3XL50</accession>
<keyword evidence="3 6" id="KW-0808">Transferase</keyword>
<name>A0AAE3XL50_9BACT</name>
<dbReference type="AlphaFoldDB" id="A0AAE3XL50"/>
<keyword evidence="7" id="KW-1185">Reference proteome</keyword>
<dbReference type="Pfam" id="PF00591">
    <property type="entry name" value="Glycos_transf_3"/>
    <property type="match status" value="1"/>
</dbReference>
<dbReference type="PANTHER" id="PTHR10515">
    <property type="entry name" value="THYMIDINE PHOSPHORYLASE"/>
    <property type="match status" value="1"/>
</dbReference>
<gene>
    <name evidence="6" type="ORF">HNQ88_001899</name>
</gene>
<dbReference type="GO" id="GO:0009032">
    <property type="term" value="F:thymidine phosphorylase activity"/>
    <property type="evidence" value="ECO:0007669"/>
    <property type="project" value="UniProtKB-EC"/>
</dbReference>
<evidence type="ECO:0000313" key="6">
    <source>
        <dbReference type="EMBL" id="MDR6238862.1"/>
    </source>
</evidence>
<dbReference type="GO" id="GO:0005829">
    <property type="term" value="C:cytosol"/>
    <property type="evidence" value="ECO:0007669"/>
    <property type="project" value="TreeGrafter"/>
</dbReference>
<feature type="domain" description="Glycosyl transferase family 3" evidence="5">
    <location>
        <begin position="205"/>
        <end position="362"/>
    </location>
</feature>
<dbReference type="Proteomes" id="UP001185092">
    <property type="component" value="Unassembled WGS sequence"/>
</dbReference>
<dbReference type="Gene3D" id="3.90.1170.30">
    <property type="entry name" value="Pyrimidine nucleoside phosphorylase-like, C-terminal domain"/>
    <property type="match status" value="1"/>
</dbReference>
<comment type="caution">
    <text evidence="6">The sequence shown here is derived from an EMBL/GenBank/DDBJ whole genome shotgun (WGS) entry which is preliminary data.</text>
</comment>
<dbReference type="InterPro" id="IPR035902">
    <property type="entry name" value="Nuc_phospho_transferase"/>
</dbReference>
<evidence type="ECO:0000256" key="2">
    <source>
        <dbReference type="ARBA" id="ARBA00022676"/>
    </source>
</evidence>
<dbReference type="Gene3D" id="3.40.1030.10">
    <property type="entry name" value="Nucleoside phosphorylase/phosphoribosyltransferase catalytic domain"/>
    <property type="match status" value="1"/>
</dbReference>
<comment type="catalytic activity">
    <reaction evidence="4">
        <text>thymidine + phosphate = 2-deoxy-alpha-D-ribose 1-phosphate + thymine</text>
        <dbReference type="Rhea" id="RHEA:16037"/>
        <dbReference type="ChEBI" id="CHEBI:17748"/>
        <dbReference type="ChEBI" id="CHEBI:17821"/>
        <dbReference type="ChEBI" id="CHEBI:43474"/>
        <dbReference type="ChEBI" id="CHEBI:57259"/>
        <dbReference type="EC" id="2.4.2.4"/>
    </reaction>
</comment>
<organism evidence="6 7">
    <name type="scientific">Aureibacter tunicatorum</name>
    <dbReference type="NCBI Taxonomy" id="866807"/>
    <lineage>
        <taxon>Bacteria</taxon>
        <taxon>Pseudomonadati</taxon>
        <taxon>Bacteroidota</taxon>
        <taxon>Cytophagia</taxon>
        <taxon>Cytophagales</taxon>
        <taxon>Persicobacteraceae</taxon>
        <taxon>Aureibacter</taxon>
    </lineage>
</organism>
<dbReference type="SUPFAM" id="SSF54680">
    <property type="entry name" value="Pyrimidine nucleoside phosphorylase C-terminal domain"/>
    <property type="match status" value="1"/>
</dbReference>
<dbReference type="InterPro" id="IPR000053">
    <property type="entry name" value="Thymidine/pyrmidine_PPase"/>
</dbReference>
<proteinExistence type="predicted"/>
<dbReference type="EC" id="2.4.2.4" evidence="1"/>
<evidence type="ECO:0000256" key="3">
    <source>
        <dbReference type="ARBA" id="ARBA00022679"/>
    </source>
</evidence>
<dbReference type="GO" id="GO:0006206">
    <property type="term" value="P:pyrimidine nucleobase metabolic process"/>
    <property type="evidence" value="ECO:0007669"/>
    <property type="project" value="InterPro"/>
</dbReference>
<evidence type="ECO:0000256" key="4">
    <source>
        <dbReference type="ARBA" id="ARBA00048550"/>
    </source>
</evidence>
<evidence type="ECO:0000256" key="1">
    <source>
        <dbReference type="ARBA" id="ARBA00011892"/>
    </source>
</evidence>
<evidence type="ECO:0000259" key="5">
    <source>
        <dbReference type="Pfam" id="PF00591"/>
    </source>
</evidence>
<dbReference type="Gene3D" id="1.20.970.10">
    <property type="entry name" value="Transferase, Pyrimidine Nucleoside Phosphorylase, Chain C"/>
    <property type="match status" value="1"/>
</dbReference>
<dbReference type="PANTHER" id="PTHR10515:SF0">
    <property type="entry name" value="THYMIDINE PHOSPHORYLASE"/>
    <property type="match status" value="1"/>
</dbReference>